<evidence type="ECO:0000313" key="4">
    <source>
        <dbReference type="Proteomes" id="UP000029257"/>
    </source>
</evidence>
<reference evidence="4 5" key="1">
    <citation type="submission" date="2014-08" db="EMBL/GenBank/DDBJ databases">
        <title>Genome sequences of NCPPB Pectobacterium isolates.</title>
        <authorList>
            <person name="Glover R.H."/>
            <person name="Sapp M."/>
            <person name="Elphinstone J."/>
        </authorList>
    </citation>
    <scope>NUCLEOTIDE SEQUENCE [LARGE SCALE GENOMIC DNA]</scope>
    <source>
        <strain evidence="2 4">NCPPB 3701</strain>
        <strain evidence="3 5">NCPPB3702</strain>
    </source>
</reference>
<dbReference type="Pfam" id="PF07362">
    <property type="entry name" value="CcdA"/>
    <property type="match status" value="1"/>
</dbReference>
<name>A0AAW3EE71_9GAMM</name>
<comment type="caution">
    <text evidence="2">The sequence shown here is derived from an EMBL/GenBank/DDBJ whole genome shotgun (WGS) entry which is preliminary data.</text>
</comment>
<evidence type="ECO:0000313" key="5">
    <source>
        <dbReference type="Proteomes" id="UP000029436"/>
    </source>
</evidence>
<evidence type="ECO:0000313" key="3">
    <source>
        <dbReference type="EMBL" id="KGA26791.1"/>
    </source>
</evidence>
<keyword evidence="1" id="KW-1277">Toxin-antitoxin system</keyword>
<dbReference type="Proteomes" id="UP000029257">
    <property type="component" value="Unassembled WGS sequence"/>
</dbReference>
<evidence type="ECO:0000256" key="1">
    <source>
        <dbReference type="ARBA" id="ARBA00022649"/>
    </source>
</evidence>
<accession>A0AAW3EE71</accession>
<dbReference type="Proteomes" id="UP000029436">
    <property type="component" value="Unassembled WGS sequence"/>
</dbReference>
<proteinExistence type="predicted"/>
<dbReference type="InterPro" id="IPR009956">
    <property type="entry name" value="Post-segregation_anti-tox_CcdA"/>
</dbReference>
<gene>
    <name evidence="2" type="ORF">JV38_19700</name>
    <name evidence="3" type="ORF">KU73_20115</name>
</gene>
<evidence type="ECO:0000313" key="2">
    <source>
        <dbReference type="EMBL" id="KFX03445.1"/>
    </source>
</evidence>
<dbReference type="RefSeq" id="WP_005970986.1">
    <property type="nucleotide sequence ID" value="NZ_JQHP01000012.1"/>
</dbReference>
<dbReference type="AlphaFoldDB" id="A0AAW3EE71"/>
<sequence>MKHLISKAVDKDDSQIPNAAEIPISDLVNDVIDKEAQRIKAEEWKKENREGMEDVARFIAKNGSFSDENRHW</sequence>
<protein>
    <submittedName>
        <fullName evidence="2">Pirin</fullName>
    </submittedName>
</protein>
<dbReference type="EMBL" id="JQHP01000012">
    <property type="protein sequence ID" value="KFX03445.1"/>
    <property type="molecule type" value="Genomic_DNA"/>
</dbReference>
<organism evidence="2 4">
    <name type="scientific">Pectobacterium wasabiae</name>
    <dbReference type="NCBI Taxonomy" id="55208"/>
    <lineage>
        <taxon>Bacteria</taxon>
        <taxon>Pseudomonadati</taxon>
        <taxon>Pseudomonadota</taxon>
        <taxon>Gammaproteobacteria</taxon>
        <taxon>Enterobacterales</taxon>
        <taxon>Pectobacteriaceae</taxon>
        <taxon>Pectobacterium</taxon>
    </lineage>
</organism>
<keyword evidence="5" id="KW-1185">Reference proteome</keyword>
<dbReference type="NCBIfam" id="NF010264">
    <property type="entry name" value="PRK13710.1"/>
    <property type="match status" value="1"/>
</dbReference>
<dbReference type="EMBL" id="JQOH01000012">
    <property type="protein sequence ID" value="KGA26791.1"/>
    <property type="molecule type" value="Genomic_DNA"/>
</dbReference>